<proteinExistence type="inferred from homology"/>
<evidence type="ECO:0000259" key="9">
    <source>
        <dbReference type="Pfam" id="PF00465"/>
    </source>
</evidence>
<dbReference type="EC" id="1.1.1.6" evidence="6"/>
<protein>
    <recommendedName>
        <fullName evidence="7">Glycerol dehydrogenase</fullName>
        <ecNumber evidence="6">1.1.1.6</ecNumber>
    </recommendedName>
</protein>
<dbReference type="EMBL" id="VEWL01000011">
    <property type="protein sequence ID" value="TNV12611.1"/>
    <property type="molecule type" value="Genomic_DNA"/>
</dbReference>
<evidence type="ECO:0000256" key="8">
    <source>
        <dbReference type="ARBA" id="ARBA00049006"/>
    </source>
</evidence>
<dbReference type="PROSITE" id="PS00913">
    <property type="entry name" value="ADH_IRON_1"/>
    <property type="match status" value="1"/>
</dbReference>
<evidence type="ECO:0000256" key="3">
    <source>
        <dbReference type="ARBA" id="ARBA00023002"/>
    </source>
</evidence>
<dbReference type="Gene3D" id="3.40.50.1970">
    <property type="match status" value="1"/>
</dbReference>
<organism evidence="10 11">
    <name type="scientific">Ochrobactrum teleogrylli</name>
    <dbReference type="NCBI Taxonomy" id="2479765"/>
    <lineage>
        <taxon>Bacteria</taxon>
        <taxon>Pseudomonadati</taxon>
        <taxon>Pseudomonadota</taxon>
        <taxon>Alphaproteobacteria</taxon>
        <taxon>Hyphomicrobiales</taxon>
        <taxon>Brucellaceae</taxon>
        <taxon>Brucella/Ochrobactrum group</taxon>
        <taxon>Ochrobactrum</taxon>
    </lineage>
</organism>
<dbReference type="Pfam" id="PF00465">
    <property type="entry name" value="Fe-ADH"/>
    <property type="match status" value="1"/>
</dbReference>
<evidence type="ECO:0000256" key="6">
    <source>
        <dbReference type="ARBA" id="ARBA00039147"/>
    </source>
</evidence>
<dbReference type="Gene3D" id="1.20.1090.10">
    <property type="entry name" value="Dehydroquinate synthase-like - alpha domain"/>
    <property type="match status" value="1"/>
</dbReference>
<dbReference type="PANTHER" id="PTHR43616:SF5">
    <property type="entry name" value="GLYCEROL DEHYDROGENASE 1"/>
    <property type="match status" value="1"/>
</dbReference>
<evidence type="ECO:0000313" key="11">
    <source>
        <dbReference type="Proteomes" id="UP000312784"/>
    </source>
</evidence>
<keyword evidence="11" id="KW-1185">Reference proteome</keyword>
<comment type="similarity">
    <text evidence="1">Belongs to the iron-containing alcohol dehydrogenase family.</text>
</comment>
<evidence type="ECO:0000256" key="1">
    <source>
        <dbReference type="ARBA" id="ARBA00007358"/>
    </source>
</evidence>
<dbReference type="CDD" id="cd08170">
    <property type="entry name" value="GlyDH"/>
    <property type="match status" value="1"/>
</dbReference>
<dbReference type="InterPro" id="IPR018211">
    <property type="entry name" value="ADH_Fe_CS"/>
</dbReference>
<feature type="domain" description="Alcohol dehydrogenase iron-type/glycerol dehydrogenase GldA" evidence="9">
    <location>
        <begin position="42"/>
        <end position="187"/>
    </location>
</feature>
<keyword evidence="3" id="KW-0560">Oxidoreductase</keyword>
<dbReference type="PIRSF" id="PIRSF000112">
    <property type="entry name" value="Glycerol_dehydrogenase"/>
    <property type="match status" value="1"/>
</dbReference>
<dbReference type="SUPFAM" id="SSF56796">
    <property type="entry name" value="Dehydroquinate synthase-like"/>
    <property type="match status" value="1"/>
</dbReference>
<evidence type="ECO:0000256" key="2">
    <source>
        <dbReference type="ARBA" id="ARBA00022723"/>
    </source>
</evidence>
<sequence length="394" mass="42010">MYIDSWRIHQASYMICNRKKFDEVGIRSKRRGGTQMIIFGSPSRYVQGAGALKELGLELVRLGGDAVLVADPVLWEQYGDMIEQSFRNQQITVPVLMFGGDCTEAEIIRLHDALAGVPSVVVAAGGGKCIDAGKALAHRLNAKVVTVPSIASTDAPTSHNYVMYDDAHRMVGVSKLPRNPELVLADTAVIAKAPKQFFLAGIGDAIGKIHEVRCCANAQGKNIFGGSSAWTAVVLAEACHAILLEHAEAALAALDRKTPTPALERVVEATILMSGLAFESGGLSVAHSMTRGLTAVSPFAEKMHGLQVAYANVVQMHAQGAQTPEIDAFVAFSRRVGLPATLIELGGRAAADDEIGEIVSRTMTAPHIGHLPRPLDADGLEASIRWVESRYTAA</sequence>
<dbReference type="Proteomes" id="UP000312784">
    <property type="component" value="Unassembled WGS sequence"/>
</dbReference>
<evidence type="ECO:0000313" key="10">
    <source>
        <dbReference type="EMBL" id="TNV12611.1"/>
    </source>
</evidence>
<gene>
    <name evidence="10" type="ORF">FIC94_16875</name>
</gene>
<comment type="catalytic activity">
    <reaction evidence="8">
        <text>glycerol + NAD(+) = dihydroxyacetone + NADH + H(+)</text>
        <dbReference type="Rhea" id="RHEA:13769"/>
        <dbReference type="ChEBI" id="CHEBI:15378"/>
        <dbReference type="ChEBI" id="CHEBI:16016"/>
        <dbReference type="ChEBI" id="CHEBI:17754"/>
        <dbReference type="ChEBI" id="CHEBI:57540"/>
        <dbReference type="ChEBI" id="CHEBI:57945"/>
        <dbReference type="EC" id="1.1.1.6"/>
    </reaction>
</comment>
<dbReference type="NCBIfam" id="NF006941">
    <property type="entry name" value="PRK09423.1"/>
    <property type="match status" value="1"/>
</dbReference>
<name>A0ABY2Y272_9HYPH</name>
<dbReference type="InterPro" id="IPR016205">
    <property type="entry name" value="Glycerol_DH"/>
</dbReference>
<evidence type="ECO:0000256" key="7">
    <source>
        <dbReference type="ARBA" id="ARBA00040132"/>
    </source>
</evidence>
<evidence type="ECO:0000256" key="5">
    <source>
        <dbReference type="ARBA" id="ARBA00037918"/>
    </source>
</evidence>
<keyword evidence="2" id="KW-0479">Metal-binding</keyword>
<dbReference type="InterPro" id="IPR001670">
    <property type="entry name" value="ADH_Fe/GldA"/>
</dbReference>
<dbReference type="PANTHER" id="PTHR43616">
    <property type="entry name" value="GLYCEROL DEHYDROGENASE"/>
    <property type="match status" value="1"/>
</dbReference>
<comment type="pathway">
    <text evidence="5">Polyol metabolism; glycerol fermentation; glycerone phosphate from glycerol (oxidative route): step 1/2.</text>
</comment>
<reference evidence="10 11" key="1">
    <citation type="submission" date="2019-06" db="EMBL/GenBank/DDBJ databases">
        <title>Ochrobactrum cricket sp.nov., isolated from the insect Teleogryllus occipitalis living in deserted cropland.</title>
        <authorList>
            <person name="Hu M."/>
        </authorList>
    </citation>
    <scope>NUCLEOTIDE SEQUENCE [LARGE SCALE GENOMIC DNA]</scope>
    <source>
        <strain evidence="10 11">LCB8</strain>
    </source>
</reference>
<keyword evidence="4" id="KW-0520">NAD</keyword>
<accession>A0ABY2Y272</accession>
<comment type="caution">
    <text evidence="10">The sequence shown here is derived from an EMBL/GenBank/DDBJ whole genome shotgun (WGS) entry which is preliminary data.</text>
</comment>
<evidence type="ECO:0000256" key="4">
    <source>
        <dbReference type="ARBA" id="ARBA00023027"/>
    </source>
</evidence>